<evidence type="ECO:0000313" key="9">
    <source>
        <dbReference type="Proteomes" id="UP001176517"/>
    </source>
</evidence>
<dbReference type="InterPro" id="IPR008979">
    <property type="entry name" value="Galactose-bd-like_sf"/>
</dbReference>
<evidence type="ECO:0000256" key="2">
    <source>
        <dbReference type="ARBA" id="ARBA00022618"/>
    </source>
</evidence>
<proteinExistence type="inferred from homology"/>
<dbReference type="Gene3D" id="2.60.120.260">
    <property type="entry name" value="Galactose-binding domain-like"/>
    <property type="match status" value="1"/>
</dbReference>
<dbReference type="GO" id="GO:0070979">
    <property type="term" value="P:protein K11-linked ubiquitination"/>
    <property type="evidence" value="ECO:0007669"/>
    <property type="project" value="TreeGrafter"/>
</dbReference>
<dbReference type="GO" id="GO:0051301">
    <property type="term" value="P:cell division"/>
    <property type="evidence" value="ECO:0007669"/>
    <property type="project" value="UniProtKB-KW"/>
</dbReference>
<dbReference type="AlphaFoldDB" id="A0AAN6H150"/>
<keyword evidence="4" id="KW-0833">Ubl conjugation pathway</keyword>
<dbReference type="GO" id="GO:0031145">
    <property type="term" value="P:anaphase-promoting complex-dependent catabolic process"/>
    <property type="evidence" value="ECO:0007669"/>
    <property type="project" value="InterPro"/>
</dbReference>
<evidence type="ECO:0000256" key="4">
    <source>
        <dbReference type="ARBA" id="ARBA00022786"/>
    </source>
</evidence>
<keyword evidence="3" id="KW-0498">Mitosis</keyword>
<dbReference type="PANTHER" id="PTHR12936:SF0">
    <property type="entry name" value="ANAPHASE-PROMOTING COMPLEX SUBUNIT 10"/>
    <property type="match status" value="1"/>
</dbReference>
<dbReference type="PROSITE" id="PS51284">
    <property type="entry name" value="DOC"/>
    <property type="match status" value="1"/>
</dbReference>
<feature type="domain" description="DOC" evidence="7">
    <location>
        <begin position="1"/>
        <end position="169"/>
    </location>
</feature>
<protein>
    <recommendedName>
        <fullName evidence="7">DOC domain-containing protein</fullName>
    </recommendedName>
</protein>
<sequence>MPFRSDGIQPHFINIQFPKRTAVTHVSIYLDHKLDDSYTPTKILIKGGTYFHDLVDIRYREFVEPSGWKTFMMVKTQPRIPEEAELEAYTIAGAQSSAVVSSSTGHHIAAQPLVPIHAWLLQICILGNHLNGKDTHVRGVYIFGPPAEFPTFLAQQPHDAKPASTLDDILFGQKDDGGDDDDLAMGTVRTHGLPNAASSSRTQPATSSAGARSNPQGLDGLPPLSRNLTLGSSVR</sequence>
<feature type="compositionally biased region" description="Polar residues" evidence="6">
    <location>
        <begin position="226"/>
        <end position="235"/>
    </location>
</feature>
<keyword evidence="9" id="KW-1185">Reference proteome</keyword>
<feature type="region of interest" description="Disordered" evidence="6">
    <location>
        <begin position="169"/>
        <end position="235"/>
    </location>
</feature>
<dbReference type="GO" id="GO:0005680">
    <property type="term" value="C:anaphase-promoting complex"/>
    <property type="evidence" value="ECO:0007669"/>
    <property type="project" value="InterPro"/>
</dbReference>
<evidence type="ECO:0000313" key="8">
    <source>
        <dbReference type="EMBL" id="KAK0557734.1"/>
    </source>
</evidence>
<evidence type="ECO:0000256" key="1">
    <source>
        <dbReference type="ARBA" id="ARBA00006762"/>
    </source>
</evidence>
<evidence type="ECO:0000256" key="6">
    <source>
        <dbReference type="SAM" id="MobiDB-lite"/>
    </source>
</evidence>
<dbReference type="Proteomes" id="UP001176517">
    <property type="component" value="Unassembled WGS sequence"/>
</dbReference>
<organism evidence="8 9">
    <name type="scientific">Tilletia horrida</name>
    <dbReference type="NCBI Taxonomy" id="155126"/>
    <lineage>
        <taxon>Eukaryota</taxon>
        <taxon>Fungi</taxon>
        <taxon>Dikarya</taxon>
        <taxon>Basidiomycota</taxon>
        <taxon>Ustilaginomycotina</taxon>
        <taxon>Exobasidiomycetes</taxon>
        <taxon>Tilletiales</taxon>
        <taxon>Tilletiaceae</taxon>
        <taxon>Tilletia</taxon>
    </lineage>
</organism>
<feature type="compositionally biased region" description="Polar residues" evidence="6">
    <location>
        <begin position="196"/>
        <end position="216"/>
    </location>
</feature>
<accession>A0AAN6H150</accession>
<evidence type="ECO:0000256" key="3">
    <source>
        <dbReference type="ARBA" id="ARBA00022776"/>
    </source>
</evidence>
<dbReference type="InterPro" id="IPR004939">
    <property type="entry name" value="APC_su10/DOC_dom"/>
</dbReference>
<keyword evidence="5" id="KW-0131">Cell cycle</keyword>
<dbReference type="InterPro" id="IPR016901">
    <property type="entry name" value="APC10/Doc1"/>
</dbReference>
<name>A0AAN6H150_9BASI</name>
<evidence type="ECO:0000256" key="5">
    <source>
        <dbReference type="ARBA" id="ARBA00023306"/>
    </source>
</evidence>
<evidence type="ECO:0000259" key="7">
    <source>
        <dbReference type="PROSITE" id="PS51284"/>
    </source>
</evidence>
<comment type="similarity">
    <text evidence="1">Belongs to the APC10 family.</text>
</comment>
<dbReference type="EMBL" id="JAPDMZ010000003">
    <property type="protein sequence ID" value="KAK0557734.1"/>
    <property type="molecule type" value="Genomic_DNA"/>
</dbReference>
<comment type="caution">
    <text evidence="8">The sequence shown here is derived from an EMBL/GenBank/DDBJ whole genome shotgun (WGS) entry which is preliminary data.</text>
</comment>
<dbReference type="SMART" id="SM01337">
    <property type="entry name" value="APC10"/>
    <property type="match status" value="1"/>
</dbReference>
<gene>
    <name evidence="8" type="ORF">OC846_000301</name>
</gene>
<dbReference type="PANTHER" id="PTHR12936">
    <property type="entry name" value="ANAPHASE-PROMOTING COMPLEX 10"/>
    <property type="match status" value="1"/>
</dbReference>
<dbReference type="Pfam" id="PF03256">
    <property type="entry name" value="ANAPC10"/>
    <property type="match status" value="1"/>
</dbReference>
<keyword evidence="2" id="KW-0132">Cell division</keyword>
<reference evidence="8" key="1">
    <citation type="journal article" date="2023" name="PhytoFront">
        <title>Draft Genome Resources of Seven Strains of Tilletia horrida, Causal Agent of Kernel Smut of Rice.</title>
        <authorList>
            <person name="Khanal S."/>
            <person name="Antony Babu S."/>
            <person name="Zhou X.G."/>
        </authorList>
    </citation>
    <scope>NUCLEOTIDE SEQUENCE</scope>
    <source>
        <strain evidence="8">TX6</strain>
    </source>
</reference>
<dbReference type="SUPFAM" id="SSF49785">
    <property type="entry name" value="Galactose-binding domain-like"/>
    <property type="match status" value="1"/>
</dbReference>